<dbReference type="InterPro" id="IPR044730">
    <property type="entry name" value="RNase_H-like_dom_plant"/>
</dbReference>
<dbReference type="GO" id="GO:0004523">
    <property type="term" value="F:RNA-DNA hybrid ribonuclease activity"/>
    <property type="evidence" value="ECO:0007669"/>
    <property type="project" value="InterPro"/>
</dbReference>
<proteinExistence type="predicted"/>
<dbReference type="CDD" id="cd06222">
    <property type="entry name" value="RNase_H_like"/>
    <property type="match status" value="1"/>
</dbReference>
<dbReference type="EMBL" id="JAUESC010000388">
    <property type="protein sequence ID" value="KAK0570841.1"/>
    <property type="molecule type" value="Genomic_DNA"/>
</dbReference>
<accession>A0AA39RC07</accession>
<dbReference type="GO" id="GO:0003676">
    <property type="term" value="F:nucleic acid binding"/>
    <property type="evidence" value="ECO:0007669"/>
    <property type="project" value="InterPro"/>
</dbReference>
<comment type="caution">
    <text evidence="2">The sequence shown here is derived from an EMBL/GenBank/DDBJ whole genome shotgun (WGS) entry which is preliminary data.</text>
</comment>
<organism evidence="2 3">
    <name type="scientific">Acer saccharum</name>
    <name type="common">Sugar maple</name>
    <dbReference type="NCBI Taxonomy" id="4024"/>
    <lineage>
        <taxon>Eukaryota</taxon>
        <taxon>Viridiplantae</taxon>
        <taxon>Streptophyta</taxon>
        <taxon>Embryophyta</taxon>
        <taxon>Tracheophyta</taxon>
        <taxon>Spermatophyta</taxon>
        <taxon>Magnoliopsida</taxon>
        <taxon>eudicotyledons</taxon>
        <taxon>Gunneridae</taxon>
        <taxon>Pentapetalae</taxon>
        <taxon>rosids</taxon>
        <taxon>malvids</taxon>
        <taxon>Sapindales</taxon>
        <taxon>Sapindaceae</taxon>
        <taxon>Hippocastanoideae</taxon>
        <taxon>Acereae</taxon>
        <taxon>Acer</taxon>
    </lineage>
</organism>
<keyword evidence="3" id="KW-1185">Reference proteome</keyword>
<feature type="domain" description="RNase H type-1" evidence="1">
    <location>
        <begin position="124"/>
        <end position="224"/>
    </location>
</feature>
<dbReference type="PANTHER" id="PTHR47074">
    <property type="entry name" value="BNAC02G40300D PROTEIN"/>
    <property type="match status" value="1"/>
</dbReference>
<protein>
    <recommendedName>
        <fullName evidence="1">RNase H type-1 domain-containing protein</fullName>
    </recommendedName>
</protein>
<dbReference type="PANTHER" id="PTHR47074:SF48">
    <property type="entry name" value="POLYNUCLEOTIDYL TRANSFERASE, RIBONUCLEASE H-LIKE SUPERFAMILY PROTEIN"/>
    <property type="match status" value="1"/>
</dbReference>
<name>A0AA39RC07_ACESA</name>
<sequence length="224" mass="25279">MFHVLWGCHRLSKVKDNCPFSKNLLSPVVDPNFFDFMLSCAQSLVMDDLELFCIILWRIWFDRNQVVHRLVGLDLSDVVRWSTDYLEEWKGAHLLEISGSVLREVQVHSWRPPEQECWKVNSNATTCLKNRSIGLGIIIHTVDGSVCAAMAYNSKATFLPMVAEAMAVRRGISLAIELELVPFLVESDCLQVVQMIRNGDVGPIINDIVDSLKSIPSYSIGFVP</sequence>
<dbReference type="Proteomes" id="UP001168877">
    <property type="component" value="Unassembled WGS sequence"/>
</dbReference>
<evidence type="ECO:0000313" key="3">
    <source>
        <dbReference type="Proteomes" id="UP001168877"/>
    </source>
</evidence>
<reference evidence="2" key="1">
    <citation type="journal article" date="2022" name="Plant J.">
        <title>Strategies of tolerance reflected in two North American maple genomes.</title>
        <authorList>
            <person name="McEvoy S.L."/>
            <person name="Sezen U.U."/>
            <person name="Trouern-Trend A."/>
            <person name="McMahon S.M."/>
            <person name="Schaberg P.G."/>
            <person name="Yang J."/>
            <person name="Wegrzyn J.L."/>
            <person name="Swenson N.G."/>
        </authorList>
    </citation>
    <scope>NUCLEOTIDE SEQUENCE</scope>
    <source>
        <strain evidence="2">NS2018</strain>
    </source>
</reference>
<reference evidence="2" key="2">
    <citation type="submission" date="2023-06" db="EMBL/GenBank/DDBJ databases">
        <authorList>
            <person name="Swenson N.G."/>
            <person name="Wegrzyn J.L."/>
            <person name="Mcevoy S.L."/>
        </authorList>
    </citation>
    <scope>NUCLEOTIDE SEQUENCE</scope>
    <source>
        <strain evidence="2">NS2018</strain>
        <tissue evidence="2">Leaf</tissue>
    </source>
</reference>
<evidence type="ECO:0000313" key="2">
    <source>
        <dbReference type="EMBL" id="KAK0570841.1"/>
    </source>
</evidence>
<dbReference type="AlphaFoldDB" id="A0AA39RC07"/>
<evidence type="ECO:0000259" key="1">
    <source>
        <dbReference type="Pfam" id="PF13456"/>
    </source>
</evidence>
<dbReference type="InterPro" id="IPR002156">
    <property type="entry name" value="RNaseH_domain"/>
</dbReference>
<dbReference type="InterPro" id="IPR052929">
    <property type="entry name" value="RNase_H-like_EbsB-rel"/>
</dbReference>
<gene>
    <name evidence="2" type="ORF">LWI29_007345</name>
</gene>
<dbReference type="Pfam" id="PF13456">
    <property type="entry name" value="RVT_3"/>
    <property type="match status" value="1"/>
</dbReference>